<gene>
    <name evidence="3" type="ORF">KDI_33860</name>
</gene>
<reference evidence="3 4" key="1">
    <citation type="submission" date="2019-01" db="EMBL/GenBank/DDBJ databases">
        <title>Draft genome sequence of Dictyobacter sp. Uno17.</title>
        <authorList>
            <person name="Wang C.M."/>
            <person name="Zheng Y."/>
            <person name="Sakai Y."/>
            <person name="Abe K."/>
            <person name="Yokota A."/>
            <person name="Yabe S."/>
        </authorList>
    </citation>
    <scope>NUCLEOTIDE SEQUENCE [LARGE SCALE GENOMIC DNA]</scope>
    <source>
        <strain evidence="3 4">Uno17</strain>
    </source>
</reference>
<evidence type="ECO:0000313" key="4">
    <source>
        <dbReference type="Proteomes" id="UP000322530"/>
    </source>
</evidence>
<dbReference type="Proteomes" id="UP000322530">
    <property type="component" value="Unassembled WGS sequence"/>
</dbReference>
<evidence type="ECO:0000256" key="2">
    <source>
        <dbReference type="SAM" id="Phobius"/>
    </source>
</evidence>
<evidence type="ECO:0008006" key="5">
    <source>
        <dbReference type="Google" id="ProtNLM"/>
    </source>
</evidence>
<proteinExistence type="predicted"/>
<sequence length="90" mass="9889">MISPVSLSLETRRRQMVGLVAVSLGYFMVLLDTMILNVALPDIEAQLHGTMTGLQWIANSYTLDGERARRGNPGGSTRQQAHNWSHAGSH</sequence>
<dbReference type="AlphaFoldDB" id="A0A5A5TEI1"/>
<accession>A0A5A5TEI1</accession>
<dbReference type="OrthoDB" id="3392002at2"/>
<organism evidence="3 4">
    <name type="scientific">Dictyobacter arantiisoli</name>
    <dbReference type="NCBI Taxonomy" id="2014874"/>
    <lineage>
        <taxon>Bacteria</taxon>
        <taxon>Bacillati</taxon>
        <taxon>Chloroflexota</taxon>
        <taxon>Ktedonobacteria</taxon>
        <taxon>Ktedonobacterales</taxon>
        <taxon>Dictyobacteraceae</taxon>
        <taxon>Dictyobacter</taxon>
    </lineage>
</organism>
<keyword evidence="2" id="KW-0812">Transmembrane</keyword>
<dbReference type="SUPFAM" id="SSF103473">
    <property type="entry name" value="MFS general substrate transporter"/>
    <property type="match status" value="1"/>
</dbReference>
<comment type="caution">
    <text evidence="3">The sequence shown here is derived from an EMBL/GenBank/DDBJ whole genome shotgun (WGS) entry which is preliminary data.</text>
</comment>
<keyword evidence="2" id="KW-0472">Membrane</keyword>
<dbReference type="InterPro" id="IPR036259">
    <property type="entry name" value="MFS_trans_sf"/>
</dbReference>
<feature type="transmembrane region" description="Helical" evidence="2">
    <location>
        <begin position="16"/>
        <end position="40"/>
    </location>
</feature>
<dbReference type="RefSeq" id="WP_149402729.1">
    <property type="nucleotide sequence ID" value="NZ_BIXY01000051.1"/>
</dbReference>
<feature type="region of interest" description="Disordered" evidence="1">
    <location>
        <begin position="67"/>
        <end position="90"/>
    </location>
</feature>
<feature type="compositionally biased region" description="Polar residues" evidence="1">
    <location>
        <begin position="75"/>
        <end position="90"/>
    </location>
</feature>
<keyword evidence="2" id="KW-1133">Transmembrane helix</keyword>
<dbReference type="EMBL" id="BIXY01000051">
    <property type="protein sequence ID" value="GCF09822.1"/>
    <property type="molecule type" value="Genomic_DNA"/>
</dbReference>
<evidence type="ECO:0000313" key="3">
    <source>
        <dbReference type="EMBL" id="GCF09822.1"/>
    </source>
</evidence>
<name>A0A5A5TEI1_9CHLR</name>
<keyword evidence="4" id="KW-1185">Reference proteome</keyword>
<protein>
    <recommendedName>
        <fullName evidence="5">Major facilitator superfamily (MFS) profile domain-containing protein</fullName>
    </recommendedName>
</protein>
<evidence type="ECO:0000256" key="1">
    <source>
        <dbReference type="SAM" id="MobiDB-lite"/>
    </source>
</evidence>